<evidence type="ECO:0000313" key="2">
    <source>
        <dbReference type="Proteomes" id="UP000549616"/>
    </source>
</evidence>
<evidence type="ECO:0000313" key="1">
    <source>
        <dbReference type="EMBL" id="NYI93199.1"/>
    </source>
</evidence>
<dbReference type="Proteomes" id="UP000549616">
    <property type="component" value="Unassembled WGS sequence"/>
</dbReference>
<dbReference type="SUPFAM" id="SSF63825">
    <property type="entry name" value="YWTD domain"/>
    <property type="match status" value="1"/>
</dbReference>
<comment type="caution">
    <text evidence="1">The sequence shown here is derived from an EMBL/GenBank/DDBJ whole genome shotgun (WGS) entry which is preliminary data.</text>
</comment>
<organism evidence="1 2">
    <name type="scientific">Amycolatopsis endophytica</name>
    <dbReference type="NCBI Taxonomy" id="860233"/>
    <lineage>
        <taxon>Bacteria</taxon>
        <taxon>Bacillati</taxon>
        <taxon>Actinomycetota</taxon>
        <taxon>Actinomycetes</taxon>
        <taxon>Pseudonocardiales</taxon>
        <taxon>Pseudonocardiaceae</taxon>
        <taxon>Amycolatopsis</taxon>
    </lineage>
</organism>
<proteinExistence type="predicted"/>
<gene>
    <name evidence="1" type="ORF">HNR02_006574</name>
</gene>
<dbReference type="SUPFAM" id="SSF63829">
    <property type="entry name" value="Calcium-dependent phosphotriesterase"/>
    <property type="match status" value="1"/>
</dbReference>
<name>A0A853BD93_9PSEU</name>
<dbReference type="EMBL" id="JACCFK010000002">
    <property type="protein sequence ID" value="NYI93199.1"/>
    <property type="molecule type" value="Genomic_DNA"/>
</dbReference>
<dbReference type="PANTHER" id="PTHR40274">
    <property type="entry name" value="VIRGINIAMYCIN B LYASE"/>
    <property type="match status" value="1"/>
</dbReference>
<dbReference type="RefSeq" id="WP_312861252.1">
    <property type="nucleotide sequence ID" value="NZ_JACCFK010000002.1"/>
</dbReference>
<protein>
    <submittedName>
        <fullName evidence="1">Sugar lactone lactonase YvrE</fullName>
    </submittedName>
</protein>
<sequence length="499" mass="52179">MSDRIAAHGPMRGSNGVAFGPDGRLYVAQFLSGLISAVDISTGDVETVVDAGSPVRSPDDLAFGADGSMYITDLVPGRVWRRDPGGEYSLVSGEVALANGITCAGDRLFVNEMRMGGRLFELFPDGGEPVVLAEGLAMGNAMQLGPDGFLYYPHMMTGQVHRVSPDGGAPELVASGVHEPVAVRFDLDGTLLVLSRGVAGIVTRIDLATGRRELVESGLPGLDNAAFDSENRMFVSSFAGGGIAELHPDGRTREIVPQGFAGPFGVAVYRAGTVFAGDHYRVTSVDGDAVTMREMLVFTHGVAADGDLLHVTSQYGDVRTYDPLDRTTRTRASGLDQPMGLAARAGTLVVAEAGAGRIVVIGEVDGITVLAEGFDHPVDVTVDDSDCWFTDEARGAVFRIGQEEPLLADLAAPQGLTLHEGTLYVVESGRGRLHALDLATGECRVVAEDLAVAPPVESPGLFAYGMPGVPRRFAGVAAAPDGSLYVSANGEGTVVRVVP</sequence>
<dbReference type="Gene3D" id="2.120.10.30">
    <property type="entry name" value="TolB, C-terminal domain"/>
    <property type="match status" value="3"/>
</dbReference>
<reference evidence="1 2" key="1">
    <citation type="submission" date="2020-07" db="EMBL/GenBank/DDBJ databases">
        <title>Sequencing the genomes of 1000 actinobacteria strains.</title>
        <authorList>
            <person name="Klenk H.-P."/>
        </authorList>
    </citation>
    <scope>NUCLEOTIDE SEQUENCE [LARGE SCALE GENOMIC DNA]</scope>
    <source>
        <strain evidence="1 2">DSM 104006</strain>
    </source>
</reference>
<dbReference type="AlphaFoldDB" id="A0A853BD93"/>
<dbReference type="InterPro" id="IPR011042">
    <property type="entry name" value="6-blade_b-propeller_TolB-like"/>
</dbReference>
<accession>A0A853BD93</accession>
<dbReference type="PANTHER" id="PTHR40274:SF4">
    <property type="entry name" value="BLL1406 PROTEIN"/>
    <property type="match status" value="1"/>
</dbReference>
<dbReference type="InterPro" id="IPR051344">
    <property type="entry name" value="Vgb"/>
</dbReference>
<keyword evidence="2" id="KW-1185">Reference proteome</keyword>